<name>A0ABT0A8D8_9SPHN</name>
<sequence>MATKLPPQVVEPLTTPQHFAEPSSRELRSQAMHRLQVGLFGLCAMLLIVGLASIIMERARLADEEDPIREVVAADAPEKKPASDPLADIGVMPAAEPSPKVKEAEGTSARDVEGPLDPRAAPFDGPLREE</sequence>
<keyword evidence="2" id="KW-0472">Membrane</keyword>
<keyword evidence="4" id="KW-1185">Reference proteome</keyword>
<organism evidence="3 4">
    <name type="scientific">Novosphingobium mangrovi</name>
    <name type="common">ex Hu et al. 2023</name>
    <dbReference type="NCBI Taxonomy" id="2930094"/>
    <lineage>
        <taxon>Bacteria</taxon>
        <taxon>Pseudomonadati</taxon>
        <taxon>Pseudomonadota</taxon>
        <taxon>Alphaproteobacteria</taxon>
        <taxon>Sphingomonadales</taxon>
        <taxon>Sphingomonadaceae</taxon>
        <taxon>Novosphingobium</taxon>
    </lineage>
</organism>
<keyword evidence="2" id="KW-1133">Transmembrane helix</keyword>
<dbReference type="Proteomes" id="UP001162802">
    <property type="component" value="Unassembled WGS sequence"/>
</dbReference>
<gene>
    <name evidence="3" type="ORF">MTR65_02075</name>
</gene>
<proteinExistence type="predicted"/>
<dbReference type="EMBL" id="JALHAT010000002">
    <property type="protein sequence ID" value="MCJ1959469.1"/>
    <property type="molecule type" value="Genomic_DNA"/>
</dbReference>
<protein>
    <recommendedName>
        <fullName evidence="5">Energy transducer TonB</fullName>
    </recommendedName>
</protein>
<feature type="compositionally biased region" description="Basic and acidic residues" evidence="1">
    <location>
        <begin position="99"/>
        <end position="113"/>
    </location>
</feature>
<evidence type="ECO:0000256" key="2">
    <source>
        <dbReference type="SAM" id="Phobius"/>
    </source>
</evidence>
<accession>A0ABT0A8D8</accession>
<evidence type="ECO:0008006" key="5">
    <source>
        <dbReference type="Google" id="ProtNLM"/>
    </source>
</evidence>
<evidence type="ECO:0000313" key="4">
    <source>
        <dbReference type="Proteomes" id="UP001162802"/>
    </source>
</evidence>
<feature type="region of interest" description="Disordered" evidence="1">
    <location>
        <begin position="72"/>
        <end position="130"/>
    </location>
</feature>
<reference evidence="3" key="1">
    <citation type="submission" date="2022-03" db="EMBL/GenBank/DDBJ databases">
        <title>Identification of a novel bacterium isolated from mangrove sediments.</title>
        <authorList>
            <person name="Pan X."/>
        </authorList>
    </citation>
    <scope>NUCLEOTIDE SEQUENCE</scope>
    <source>
        <strain evidence="3">B2637</strain>
    </source>
</reference>
<dbReference type="RefSeq" id="WP_243796666.1">
    <property type="nucleotide sequence ID" value="NZ_JALHAT010000002.1"/>
</dbReference>
<evidence type="ECO:0000313" key="3">
    <source>
        <dbReference type="EMBL" id="MCJ1959469.1"/>
    </source>
</evidence>
<evidence type="ECO:0000256" key="1">
    <source>
        <dbReference type="SAM" id="MobiDB-lite"/>
    </source>
</evidence>
<keyword evidence="2" id="KW-0812">Transmembrane</keyword>
<feature type="transmembrane region" description="Helical" evidence="2">
    <location>
        <begin position="35"/>
        <end position="55"/>
    </location>
</feature>
<comment type="caution">
    <text evidence="3">The sequence shown here is derived from an EMBL/GenBank/DDBJ whole genome shotgun (WGS) entry which is preliminary data.</text>
</comment>